<reference evidence="1" key="1">
    <citation type="submission" date="2020-05" db="EMBL/GenBank/DDBJ databases">
        <authorList>
            <person name="Chiriac C."/>
            <person name="Salcher M."/>
            <person name="Ghai R."/>
            <person name="Kavagutti S V."/>
        </authorList>
    </citation>
    <scope>NUCLEOTIDE SEQUENCE</scope>
</reference>
<evidence type="ECO:0000313" key="1">
    <source>
        <dbReference type="EMBL" id="CAB4764748.1"/>
    </source>
</evidence>
<accession>A0A6J6V0G6</accession>
<protein>
    <submittedName>
        <fullName evidence="1">Unannotated protein</fullName>
    </submittedName>
</protein>
<sequence length="81" mass="8795">MLFGSYHCMAERGLRGSTMSFGMSTSTGPGRPVVAMWNASWMICGMSWALVTRKLCFVTAMVMPVVSHSWKASVPMADNGT</sequence>
<organism evidence="1">
    <name type="scientific">freshwater metagenome</name>
    <dbReference type="NCBI Taxonomy" id="449393"/>
    <lineage>
        <taxon>unclassified sequences</taxon>
        <taxon>metagenomes</taxon>
        <taxon>ecological metagenomes</taxon>
    </lineage>
</organism>
<gene>
    <name evidence="1" type="ORF">UFOPK2754_02675</name>
</gene>
<name>A0A6J6V0G6_9ZZZZ</name>
<dbReference type="AlphaFoldDB" id="A0A6J6V0G6"/>
<dbReference type="EMBL" id="CAEZYR010000130">
    <property type="protein sequence ID" value="CAB4764748.1"/>
    <property type="molecule type" value="Genomic_DNA"/>
</dbReference>
<proteinExistence type="predicted"/>